<evidence type="ECO:0000256" key="3">
    <source>
        <dbReference type="ARBA" id="ARBA00022741"/>
    </source>
</evidence>
<sequence length="581" mass="64299">AGWADDGHVIACTQPRRIAATSVAARVAEEVGVKLGEEVGYTIRFEDVSSAEKTRILYMTDGMLFRETLVDPLLSKYSVIMVDEAHERSVYTDLLLGVLKKIRKKRPSLRIIVSSATLDATNFLDYFSSDTSANEATIVSLEGRTYPVEVAYLQEPAEDYVRKSAEVVWNINLQQGPGDILVFLTGREDIERLPPSASRLVPLALHAGLSTDEQLQVFRPPATGTRKAIISTNVAEASVTIDGIKFVVDSGFVKQIRIFNPTTALTSLATVPISAASATQRAGRAGRTSPGVCYRLYPMSAYKALPVTTSPEITRTDMTTPILQLKSLGIDDLMKFDWVSAPPAESVLRALEGLHASGMIDENGRLTPIGEQVSECPVEVGIARMLFRSKDYRCGEEILTIAAMTAVQDVFIIPDGAAGALAELERRKFTAEEGDHFTLLNAYNAFTKYGRSSGWCKSHALSFRAMSRAVSIRSQLKKYMQRFNLPLDSCEGDSKRLARCLVSGYWRNGARWTADGTYRSVRGNMVRNNLQTIFCSVTSAETEPAGLYSTKWRKQKRLKIEPDWLIEHGLAYHEKKNETNR</sequence>
<keyword evidence="11" id="KW-1185">Reference proteome</keyword>
<dbReference type="SUPFAM" id="SSF52540">
    <property type="entry name" value="P-loop containing nucleoside triphosphate hydrolases"/>
    <property type="match status" value="1"/>
</dbReference>
<dbReference type="Proteomes" id="UP000284706">
    <property type="component" value="Unassembled WGS sequence"/>
</dbReference>
<evidence type="ECO:0000256" key="1">
    <source>
        <dbReference type="ARBA" id="ARBA00008792"/>
    </source>
</evidence>
<dbReference type="CDD" id="cd18791">
    <property type="entry name" value="SF2_C_RHA"/>
    <property type="match status" value="1"/>
</dbReference>
<dbReference type="Gene3D" id="3.40.50.300">
    <property type="entry name" value="P-loop containing nucleotide triphosphate hydrolases"/>
    <property type="match status" value="2"/>
</dbReference>
<evidence type="ECO:0000256" key="5">
    <source>
        <dbReference type="ARBA" id="ARBA00022806"/>
    </source>
</evidence>
<accession>A0A409W6N6</accession>
<evidence type="ECO:0000259" key="9">
    <source>
        <dbReference type="PROSITE" id="PS51194"/>
    </source>
</evidence>
<dbReference type="InterPro" id="IPR002464">
    <property type="entry name" value="DNA/RNA_helicase_DEAH_CS"/>
</dbReference>
<evidence type="ECO:0000256" key="4">
    <source>
        <dbReference type="ARBA" id="ARBA00022801"/>
    </source>
</evidence>
<evidence type="ECO:0000256" key="6">
    <source>
        <dbReference type="ARBA" id="ARBA00022840"/>
    </source>
</evidence>
<dbReference type="PANTHER" id="PTHR18934">
    <property type="entry name" value="ATP-DEPENDENT RNA HELICASE"/>
    <property type="match status" value="1"/>
</dbReference>
<dbReference type="EC" id="3.6.4.13" evidence="2"/>
<dbReference type="GO" id="GO:0003723">
    <property type="term" value="F:RNA binding"/>
    <property type="evidence" value="ECO:0007669"/>
    <property type="project" value="TreeGrafter"/>
</dbReference>
<evidence type="ECO:0000256" key="2">
    <source>
        <dbReference type="ARBA" id="ARBA00012552"/>
    </source>
</evidence>
<evidence type="ECO:0000256" key="7">
    <source>
        <dbReference type="ARBA" id="ARBA00047984"/>
    </source>
</evidence>
<dbReference type="GO" id="GO:0071013">
    <property type="term" value="C:catalytic step 2 spliceosome"/>
    <property type="evidence" value="ECO:0007669"/>
    <property type="project" value="TreeGrafter"/>
</dbReference>
<dbReference type="PANTHER" id="PTHR18934:SF136">
    <property type="entry name" value="ATP-DEPENDENT RNA HELICASE DHX35-RELATED"/>
    <property type="match status" value="1"/>
</dbReference>
<comment type="caution">
    <text evidence="10">The sequence shown here is derived from an EMBL/GenBank/DDBJ whole genome shotgun (WGS) entry which is preliminary data.</text>
</comment>
<evidence type="ECO:0000313" key="10">
    <source>
        <dbReference type="EMBL" id="PPQ74176.1"/>
    </source>
</evidence>
<dbReference type="GO" id="GO:0005524">
    <property type="term" value="F:ATP binding"/>
    <property type="evidence" value="ECO:0007669"/>
    <property type="project" value="UniProtKB-KW"/>
</dbReference>
<dbReference type="PROSITE" id="PS51194">
    <property type="entry name" value="HELICASE_CTER"/>
    <property type="match status" value="1"/>
</dbReference>
<dbReference type="SMART" id="SM00490">
    <property type="entry name" value="HELICc"/>
    <property type="match status" value="1"/>
</dbReference>
<keyword evidence="3" id="KW-0547">Nucleotide-binding</keyword>
<dbReference type="AlphaFoldDB" id="A0A409W6N6"/>
<dbReference type="InterPro" id="IPR001650">
    <property type="entry name" value="Helicase_C-like"/>
</dbReference>
<proteinExistence type="inferred from homology"/>
<dbReference type="EMBL" id="NHYE01005358">
    <property type="protein sequence ID" value="PPQ74176.1"/>
    <property type="molecule type" value="Genomic_DNA"/>
</dbReference>
<dbReference type="InterPro" id="IPR027417">
    <property type="entry name" value="P-loop_NTPase"/>
</dbReference>
<dbReference type="GO" id="GO:0003724">
    <property type="term" value="F:RNA helicase activity"/>
    <property type="evidence" value="ECO:0007669"/>
    <property type="project" value="UniProtKB-EC"/>
</dbReference>
<keyword evidence="6" id="KW-0067">ATP-binding</keyword>
<dbReference type="Pfam" id="PF21010">
    <property type="entry name" value="HA2_C"/>
    <property type="match status" value="1"/>
</dbReference>
<keyword evidence="5" id="KW-0347">Helicase</keyword>
<dbReference type="Gene3D" id="1.20.120.1080">
    <property type="match status" value="1"/>
</dbReference>
<dbReference type="InterPro" id="IPR007502">
    <property type="entry name" value="Helicase-assoc_dom"/>
</dbReference>
<dbReference type="Pfam" id="PF00271">
    <property type="entry name" value="Helicase_C"/>
    <property type="match status" value="1"/>
</dbReference>
<evidence type="ECO:0000313" key="11">
    <source>
        <dbReference type="Proteomes" id="UP000284706"/>
    </source>
</evidence>
<feature type="domain" description="Helicase C-terminal" evidence="9">
    <location>
        <begin position="156"/>
        <end position="329"/>
    </location>
</feature>
<dbReference type="InterPro" id="IPR048333">
    <property type="entry name" value="HA2_WH"/>
</dbReference>
<feature type="non-terminal residue" evidence="10">
    <location>
        <position position="1"/>
    </location>
</feature>
<dbReference type="PROSITE" id="PS51192">
    <property type="entry name" value="HELICASE_ATP_BIND_1"/>
    <property type="match status" value="1"/>
</dbReference>
<gene>
    <name evidence="10" type="ORF">CVT26_006758</name>
</gene>
<comment type="similarity">
    <text evidence="1">Belongs to the DEAD box helicase family. DEAH subfamily.</text>
</comment>
<evidence type="ECO:0000259" key="8">
    <source>
        <dbReference type="PROSITE" id="PS51192"/>
    </source>
</evidence>
<dbReference type="InParanoid" id="A0A409W6N6"/>
<dbReference type="STRING" id="231916.A0A409W6N6"/>
<organism evidence="10 11">
    <name type="scientific">Gymnopilus dilepis</name>
    <dbReference type="NCBI Taxonomy" id="231916"/>
    <lineage>
        <taxon>Eukaryota</taxon>
        <taxon>Fungi</taxon>
        <taxon>Dikarya</taxon>
        <taxon>Basidiomycota</taxon>
        <taxon>Agaricomycotina</taxon>
        <taxon>Agaricomycetes</taxon>
        <taxon>Agaricomycetidae</taxon>
        <taxon>Agaricales</taxon>
        <taxon>Agaricineae</taxon>
        <taxon>Hymenogastraceae</taxon>
        <taxon>Gymnopilus</taxon>
    </lineage>
</organism>
<dbReference type="InterPro" id="IPR014001">
    <property type="entry name" value="Helicase_ATP-bd"/>
</dbReference>
<dbReference type="Pfam" id="PF04408">
    <property type="entry name" value="WHD_HA2"/>
    <property type="match status" value="1"/>
</dbReference>
<protein>
    <recommendedName>
        <fullName evidence="2">RNA helicase</fullName>
        <ecNumber evidence="2">3.6.4.13</ecNumber>
    </recommendedName>
</protein>
<feature type="domain" description="Helicase ATP-binding" evidence="8">
    <location>
        <begin position="1"/>
        <end position="136"/>
    </location>
</feature>
<keyword evidence="4" id="KW-0378">Hydrolase</keyword>
<dbReference type="GO" id="GO:0016787">
    <property type="term" value="F:hydrolase activity"/>
    <property type="evidence" value="ECO:0007669"/>
    <property type="project" value="UniProtKB-KW"/>
</dbReference>
<name>A0A409W6N6_9AGAR</name>
<dbReference type="OrthoDB" id="10253254at2759"/>
<dbReference type="SMART" id="SM00847">
    <property type="entry name" value="HA2"/>
    <property type="match status" value="1"/>
</dbReference>
<dbReference type="FunFam" id="3.40.50.300:FF:000578">
    <property type="entry name" value="probable ATP-dependent RNA helicase DHX35"/>
    <property type="match status" value="1"/>
</dbReference>
<comment type="catalytic activity">
    <reaction evidence="7">
        <text>ATP + H2O = ADP + phosphate + H(+)</text>
        <dbReference type="Rhea" id="RHEA:13065"/>
        <dbReference type="ChEBI" id="CHEBI:15377"/>
        <dbReference type="ChEBI" id="CHEBI:15378"/>
        <dbReference type="ChEBI" id="CHEBI:30616"/>
        <dbReference type="ChEBI" id="CHEBI:43474"/>
        <dbReference type="ChEBI" id="CHEBI:456216"/>
        <dbReference type="EC" id="3.6.4.13"/>
    </reaction>
</comment>
<dbReference type="PROSITE" id="PS00690">
    <property type="entry name" value="DEAH_ATP_HELICASE"/>
    <property type="match status" value="1"/>
</dbReference>
<reference evidence="10 11" key="1">
    <citation type="journal article" date="2018" name="Evol. Lett.">
        <title>Horizontal gene cluster transfer increased hallucinogenic mushroom diversity.</title>
        <authorList>
            <person name="Reynolds H.T."/>
            <person name="Vijayakumar V."/>
            <person name="Gluck-Thaler E."/>
            <person name="Korotkin H.B."/>
            <person name="Matheny P.B."/>
            <person name="Slot J.C."/>
        </authorList>
    </citation>
    <scope>NUCLEOTIDE SEQUENCE [LARGE SCALE GENOMIC DNA]</scope>
    <source>
        <strain evidence="10 11">SRW20</strain>
    </source>
</reference>